<feature type="compositionally biased region" description="Acidic residues" evidence="8">
    <location>
        <begin position="531"/>
        <end position="541"/>
    </location>
</feature>
<feature type="compositionally biased region" description="Low complexity" evidence="8">
    <location>
        <begin position="542"/>
        <end position="554"/>
    </location>
</feature>
<accession>G0S9B4</accession>
<dbReference type="InterPro" id="IPR050082">
    <property type="entry name" value="RNA_methyltr_RlmE"/>
</dbReference>
<dbReference type="GO" id="GO:0008650">
    <property type="term" value="F:rRNA (uridine-2'-O-)-methyltransferase activity"/>
    <property type="evidence" value="ECO:0007669"/>
    <property type="project" value="TreeGrafter"/>
</dbReference>
<dbReference type="AlphaFoldDB" id="G0S9B4"/>
<evidence type="ECO:0000256" key="2">
    <source>
        <dbReference type="ARBA" id="ARBA00022552"/>
    </source>
</evidence>
<feature type="compositionally biased region" description="Basic and acidic residues" evidence="8">
    <location>
        <begin position="441"/>
        <end position="456"/>
    </location>
</feature>
<keyword evidence="7" id="KW-0175">Coiled coil</keyword>
<dbReference type="HAMAP" id="MF_01547">
    <property type="entry name" value="RNA_methyltr_E"/>
    <property type="match status" value="1"/>
</dbReference>
<feature type="domain" description="Ribosomal RNA methyltransferase FtsJ" evidence="9">
    <location>
        <begin position="725"/>
        <end position="990"/>
    </location>
</feature>
<organism evidence="11">
    <name type="scientific">Chaetomium thermophilum (strain DSM 1495 / CBS 144.50 / IMI 039719)</name>
    <name type="common">Thermochaetoides thermophila</name>
    <dbReference type="NCBI Taxonomy" id="759272"/>
    <lineage>
        <taxon>Eukaryota</taxon>
        <taxon>Fungi</taxon>
        <taxon>Dikarya</taxon>
        <taxon>Ascomycota</taxon>
        <taxon>Pezizomycotina</taxon>
        <taxon>Sordariomycetes</taxon>
        <taxon>Sordariomycetidae</taxon>
        <taxon>Sordariales</taxon>
        <taxon>Chaetomiaceae</taxon>
        <taxon>Thermochaetoides</taxon>
    </lineage>
</organism>
<dbReference type="OrthoDB" id="20105at2759"/>
<dbReference type="OMA" id="ENDIDMH"/>
<feature type="compositionally biased region" description="Basic and acidic residues" evidence="8">
    <location>
        <begin position="820"/>
        <end position="833"/>
    </location>
</feature>
<dbReference type="GeneID" id="18258560"/>
<name>G0S9B4_CHATD</name>
<keyword evidence="5" id="KW-0949">S-adenosyl-L-methionine</keyword>
<dbReference type="PANTHER" id="PTHR10920:SF18">
    <property type="entry name" value="RRNA METHYLTRANSFERASE 2, MITOCHONDRIAL"/>
    <property type="match status" value="1"/>
</dbReference>
<dbReference type="Proteomes" id="UP000008066">
    <property type="component" value="Unassembled WGS sequence"/>
</dbReference>
<feature type="compositionally biased region" description="Basic and acidic residues" evidence="8">
    <location>
        <begin position="216"/>
        <end position="237"/>
    </location>
</feature>
<dbReference type="Gene3D" id="3.40.50.150">
    <property type="entry name" value="Vaccinia Virus protein VP39"/>
    <property type="match status" value="1"/>
</dbReference>
<dbReference type="HOGENOM" id="CLU_008333_0_0_1"/>
<evidence type="ECO:0000313" key="10">
    <source>
        <dbReference type="EMBL" id="EGS20025.1"/>
    </source>
</evidence>
<dbReference type="eggNOG" id="KOG4589">
    <property type="taxonomic scope" value="Eukaryota"/>
</dbReference>
<dbReference type="KEGG" id="cthr:CTHT_0045220"/>
<keyword evidence="2" id="KW-0698">rRNA processing</keyword>
<dbReference type="GO" id="GO:0005739">
    <property type="term" value="C:mitochondrion"/>
    <property type="evidence" value="ECO:0007669"/>
    <property type="project" value="TreeGrafter"/>
</dbReference>
<evidence type="ECO:0000256" key="7">
    <source>
        <dbReference type="SAM" id="Coils"/>
    </source>
</evidence>
<feature type="compositionally biased region" description="Low complexity" evidence="8">
    <location>
        <begin position="244"/>
        <end position="258"/>
    </location>
</feature>
<protein>
    <recommendedName>
        <fullName evidence="6">rRNA methyltransferase 2, mitochondrial</fullName>
    </recommendedName>
</protein>
<keyword evidence="4" id="KW-0808">Transferase</keyword>
<evidence type="ECO:0000256" key="5">
    <source>
        <dbReference type="ARBA" id="ARBA00022691"/>
    </source>
</evidence>
<feature type="region of interest" description="Disordered" evidence="8">
    <location>
        <begin position="438"/>
        <end position="567"/>
    </location>
</feature>
<dbReference type="InterPro" id="IPR015507">
    <property type="entry name" value="rRNA-MeTfrase_E"/>
</dbReference>
<dbReference type="InterPro" id="IPR029063">
    <property type="entry name" value="SAM-dependent_MTases_sf"/>
</dbReference>
<evidence type="ECO:0000256" key="1">
    <source>
        <dbReference type="ARBA" id="ARBA00009258"/>
    </source>
</evidence>
<reference evidence="10 11" key="1">
    <citation type="journal article" date="2011" name="Cell">
        <title>Insight into structure and assembly of the nuclear pore complex by utilizing the genome of a eukaryotic thermophile.</title>
        <authorList>
            <person name="Amlacher S."/>
            <person name="Sarges P."/>
            <person name="Flemming D."/>
            <person name="van Noort V."/>
            <person name="Kunze R."/>
            <person name="Devos D.P."/>
            <person name="Arumugam M."/>
            <person name="Bork P."/>
            <person name="Hurt E."/>
        </authorList>
    </citation>
    <scope>NUCLEOTIDE SEQUENCE [LARGE SCALE GENOMIC DNA]</scope>
    <source>
        <strain evidence="11">DSM 1495 / CBS 144.50 / IMI 039719</strain>
    </source>
</reference>
<evidence type="ECO:0000256" key="3">
    <source>
        <dbReference type="ARBA" id="ARBA00022603"/>
    </source>
</evidence>
<feature type="compositionally biased region" description="Low complexity" evidence="8">
    <location>
        <begin position="672"/>
        <end position="705"/>
    </location>
</feature>
<dbReference type="Pfam" id="PF01728">
    <property type="entry name" value="FtsJ"/>
    <property type="match status" value="1"/>
</dbReference>
<keyword evidence="11" id="KW-1185">Reference proteome</keyword>
<feature type="coiled-coil region" evidence="7">
    <location>
        <begin position="39"/>
        <end position="120"/>
    </location>
</feature>
<dbReference type="InterPro" id="IPR002877">
    <property type="entry name" value="RNA_MeTrfase_FtsJ_dom"/>
</dbReference>
<dbReference type="RefSeq" id="XP_006694910.1">
    <property type="nucleotide sequence ID" value="XM_006694847.1"/>
</dbReference>
<dbReference type="STRING" id="759272.G0S9B4"/>
<feature type="region of interest" description="Disordered" evidence="8">
    <location>
        <begin position="820"/>
        <end position="841"/>
    </location>
</feature>
<gene>
    <name evidence="10" type="ORF">CTHT_0045220</name>
</gene>
<evidence type="ECO:0000259" key="9">
    <source>
        <dbReference type="Pfam" id="PF01728"/>
    </source>
</evidence>
<keyword evidence="3" id="KW-0489">Methyltransferase</keyword>
<feature type="region of interest" description="Disordered" evidence="8">
    <location>
        <begin position="672"/>
        <end position="713"/>
    </location>
</feature>
<evidence type="ECO:0000256" key="8">
    <source>
        <dbReference type="SAM" id="MobiDB-lite"/>
    </source>
</evidence>
<evidence type="ECO:0000256" key="6">
    <source>
        <dbReference type="ARBA" id="ARBA00041184"/>
    </source>
</evidence>
<dbReference type="EMBL" id="GL988043">
    <property type="protein sequence ID" value="EGS20025.1"/>
    <property type="molecule type" value="Genomic_DNA"/>
</dbReference>
<sequence length="1006" mass="110845">MAPKHASQGVNNDPAKTADLIHELEKKYLEASHQCDLIVKDEEKRREAVRAIIQRHDAESLKQQVSQKDTRINELVEQAENLISQLTLAQDKSQRQDKLIQAHAREIRDLREELSAFNSVAQDHSKLLSEKLALQRELAALKPEVEHLRSQLAQQKDVLAEKLALERQLSAMEMELAKQKRAAERSANKGSETEEELQALRQQLAAAEHKLKKHKDAAVKAHEEAESLRQELEEAKRALKSARKSSASSPNTEASSEEIAQLRQELAETRKALEEERKEHEKQRKQHEQALVDAEERQQAMGDRIEKLRGKLREARDELKKARAELERQEQERTIRASSVASSVGSTAIPAVKGISAVGKTPLVSRKKAMSEEPLITEKVLQTPSCHDDKFKRPLIKKRGFDLSMVGGKSEFSITPFLNKTGNVDDLPAITLETPAPAAHVKTEHHSSEEDEKKIDVSLPSKLTLDKKSRGRPAGSSSRTAKPLADAPPSASNLPAIPRPRIPKSLAGAGTGGKKGASSSTSSSLEKVSEEPEDLLADEDTTNATNSTATTTTTDEAKHDQENRANTTVITTKSGATIVIEKKKKKRLLGAGGKGMQATSAAAVFGATDGEVVIGGDAEEIVKPVVRKVSGKVNRAGGNANGGQPTSPTRSFGKPYSLVHSLPAVHPSSLLLSSQSTQQPHSPFTPIRPFTTSPSPSSKSSSSTRWRTRQLSDPYTREAKVQGLKSRAAFKLLELDSKYRLFRRNAGQVIVDLGFAPGSWSQVAVDRTAPDGRVVGIDIIPAQPPKGVSTIQGNFLSPGVQRMVKQLLVEGERRRRIERKERRGREREMRGQGEGEGEGEVVVEQESYLEMERKAAMESEMVAREEEEANLEDGKNLRLVDVVLSDMSDPWPQTHGFSVNSLSNPHHRMMNTSGIAFKDHAGSMDLCRAALSFASDTLKPGGHFVCKFYQGAEDKAFEQLLKKMFAKVHREKPYASRPESKEAFFVALRRKGDVTLQDIEKQSGSQ</sequence>
<proteinExistence type="inferred from homology"/>
<feature type="region of interest" description="Disordered" evidence="8">
    <location>
        <begin position="633"/>
        <end position="655"/>
    </location>
</feature>
<evidence type="ECO:0000313" key="11">
    <source>
        <dbReference type="Proteomes" id="UP000008066"/>
    </source>
</evidence>
<feature type="region of interest" description="Disordered" evidence="8">
    <location>
        <begin position="207"/>
        <end position="260"/>
    </location>
</feature>
<dbReference type="SUPFAM" id="SSF53335">
    <property type="entry name" value="S-adenosyl-L-methionine-dependent methyltransferases"/>
    <property type="match status" value="1"/>
</dbReference>
<feature type="region of interest" description="Disordered" evidence="8">
    <location>
        <begin position="273"/>
        <end position="297"/>
    </location>
</feature>
<comment type="similarity">
    <text evidence="1">Belongs to the class I-like SAM-binding methyltransferase superfamily. RNA methyltransferase RlmE family.</text>
</comment>
<evidence type="ECO:0000256" key="4">
    <source>
        <dbReference type="ARBA" id="ARBA00022679"/>
    </source>
</evidence>
<dbReference type="PANTHER" id="PTHR10920">
    <property type="entry name" value="RIBOSOMAL RNA METHYLTRANSFERASE"/>
    <property type="match status" value="1"/>
</dbReference>
<feature type="compositionally biased region" description="Low complexity" evidence="8">
    <location>
        <begin position="516"/>
        <end position="525"/>
    </location>
</feature>